<dbReference type="Proteomes" id="UP000050668">
    <property type="component" value="Unassembled WGS sequence"/>
</dbReference>
<keyword evidence="1" id="KW-0812">Transmembrane</keyword>
<dbReference type="EMBL" id="LGRV01000007">
    <property type="protein sequence ID" value="KOS66521.1"/>
    <property type="molecule type" value="Genomic_DNA"/>
</dbReference>
<evidence type="ECO:0000313" key="3">
    <source>
        <dbReference type="Proteomes" id="UP000050668"/>
    </source>
</evidence>
<reference evidence="3" key="1">
    <citation type="submission" date="2015-07" db="EMBL/GenBank/DDBJ databases">
        <title>Fjat-14205 dsm 2895.</title>
        <authorList>
            <person name="Liu B."/>
            <person name="Wang J."/>
            <person name="Zhu Y."/>
            <person name="Liu G."/>
            <person name="Chen Q."/>
            <person name="Chen Z."/>
            <person name="Lan J."/>
            <person name="Che J."/>
            <person name="Ge C."/>
            <person name="Shi H."/>
            <person name="Pan Z."/>
            <person name="Liu X."/>
        </authorList>
    </citation>
    <scope>NUCLEOTIDE SEQUENCE [LARGE SCALE GENOMIC DNA]</scope>
    <source>
        <strain evidence="3">DSM 25560</strain>
    </source>
</reference>
<evidence type="ECO:0000256" key="1">
    <source>
        <dbReference type="SAM" id="Phobius"/>
    </source>
</evidence>
<gene>
    <name evidence="2" type="ORF">AEA09_17410</name>
</gene>
<keyword evidence="3" id="KW-1185">Reference proteome</keyword>
<name>A0ABR5JX24_9BACI</name>
<keyword evidence="1" id="KW-1133">Transmembrane helix</keyword>
<keyword evidence="1" id="KW-0472">Membrane</keyword>
<accession>A0ABR5JX24</accession>
<dbReference type="RefSeq" id="WP_053585216.1">
    <property type="nucleotide sequence ID" value="NZ_LGRV01000007.1"/>
</dbReference>
<sequence>MNTFGIFIAIFTSAFIALGIADYYDQPHNWYLFLLMVLTGVFIHIIILILKADIDEEEGA</sequence>
<evidence type="ECO:0000313" key="2">
    <source>
        <dbReference type="EMBL" id="KOS66521.1"/>
    </source>
</evidence>
<comment type="caution">
    <text evidence="2">The sequence shown here is derived from an EMBL/GenBank/DDBJ whole genome shotgun (WGS) entry which is preliminary data.</text>
</comment>
<protein>
    <submittedName>
        <fullName evidence="2">Membrane protein</fullName>
    </submittedName>
</protein>
<organism evidence="2 3">
    <name type="scientific">Lysinibacillus contaminans</name>
    <dbReference type="NCBI Taxonomy" id="1293441"/>
    <lineage>
        <taxon>Bacteria</taxon>
        <taxon>Bacillati</taxon>
        <taxon>Bacillota</taxon>
        <taxon>Bacilli</taxon>
        <taxon>Bacillales</taxon>
        <taxon>Bacillaceae</taxon>
        <taxon>Lysinibacillus</taxon>
    </lineage>
</organism>
<proteinExistence type="predicted"/>
<feature type="transmembrane region" description="Helical" evidence="1">
    <location>
        <begin position="31"/>
        <end position="50"/>
    </location>
</feature>
<feature type="transmembrane region" description="Helical" evidence="1">
    <location>
        <begin position="6"/>
        <end position="24"/>
    </location>
</feature>